<name>A0ABR2P7X3_9ROSI</name>
<protein>
    <submittedName>
        <fullName evidence="1">Uncharacterized protein</fullName>
    </submittedName>
</protein>
<organism evidence="1 2">
    <name type="scientific">Hibiscus sabdariffa</name>
    <name type="common">roselle</name>
    <dbReference type="NCBI Taxonomy" id="183260"/>
    <lineage>
        <taxon>Eukaryota</taxon>
        <taxon>Viridiplantae</taxon>
        <taxon>Streptophyta</taxon>
        <taxon>Embryophyta</taxon>
        <taxon>Tracheophyta</taxon>
        <taxon>Spermatophyta</taxon>
        <taxon>Magnoliopsida</taxon>
        <taxon>eudicotyledons</taxon>
        <taxon>Gunneridae</taxon>
        <taxon>Pentapetalae</taxon>
        <taxon>rosids</taxon>
        <taxon>malvids</taxon>
        <taxon>Malvales</taxon>
        <taxon>Malvaceae</taxon>
        <taxon>Malvoideae</taxon>
        <taxon>Hibiscus</taxon>
    </lineage>
</organism>
<comment type="caution">
    <text evidence="1">The sequence shown here is derived from an EMBL/GenBank/DDBJ whole genome shotgun (WGS) entry which is preliminary data.</text>
</comment>
<evidence type="ECO:0000313" key="2">
    <source>
        <dbReference type="Proteomes" id="UP001396334"/>
    </source>
</evidence>
<dbReference type="EMBL" id="JBBPBN010000077">
    <property type="protein sequence ID" value="KAK8984537.1"/>
    <property type="molecule type" value="Genomic_DNA"/>
</dbReference>
<dbReference type="Proteomes" id="UP001396334">
    <property type="component" value="Unassembled WGS sequence"/>
</dbReference>
<evidence type="ECO:0000313" key="1">
    <source>
        <dbReference type="EMBL" id="KAK8984537.1"/>
    </source>
</evidence>
<reference evidence="1 2" key="1">
    <citation type="journal article" date="2024" name="G3 (Bethesda)">
        <title>Genome assembly of Hibiscus sabdariffa L. provides insights into metabolisms of medicinal natural products.</title>
        <authorList>
            <person name="Kim T."/>
        </authorList>
    </citation>
    <scope>NUCLEOTIDE SEQUENCE [LARGE SCALE GENOMIC DNA]</scope>
    <source>
        <strain evidence="1">TK-2024</strain>
        <tissue evidence="1">Old leaves</tissue>
    </source>
</reference>
<keyword evidence="2" id="KW-1185">Reference proteome</keyword>
<proteinExistence type="predicted"/>
<accession>A0ABR2P7X3</accession>
<sequence length="92" mass="10203">MICGLVFEDREKSHASSAEDNGDEFAQNTVFGRSRWHGFCIGNLLSELELCFALLQIGSGRLLRAFAIKCCTTRASNGDTLLVQDQIFSQDE</sequence>
<gene>
    <name evidence="1" type="ORF">V6N11_047758</name>
</gene>